<feature type="transmembrane region" description="Helical" evidence="13">
    <location>
        <begin position="533"/>
        <end position="553"/>
    </location>
</feature>
<evidence type="ECO:0000256" key="12">
    <source>
        <dbReference type="SAM" id="MobiDB-lite"/>
    </source>
</evidence>
<dbReference type="Gene3D" id="1.20.1070.10">
    <property type="entry name" value="Rhodopsin 7-helix transmembrane proteins"/>
    <property type="match status" value="1"/>
</dbReference>
<accession>A0ABP0MV24</accession>
<feature type="transmembrane region" description="Helical" evidence="13">
    <location>
        <begin position="452"/>
        <end position="470"/>
    </location>
</feature>
<feature type="transmembrane region" description="Helical" evidence="13">
    <location>
        <begin position="655"/>
        <end position="675"/>
    </location>
</feature>
<dbReference type="EMBL" id="CAXAMN010020001">
    <property type="protein sequence ID" value="CAK9055351.1"/>
    <property type="molecule type" value="Genomic_DNA"/>
</dbReference>
<feature type="transmembrane region" description="Helical" evidence="13">
    <location>
        <begin position="585"/>
        <end position="603"/>
    </location>
</feature>
<keyword evidence="6" id="KW-0681">Retinal protein</keyword>
<dbReference type="Proteomes" id="UP001642484">
    <property type="component" value="Unassembled WGS sequence"/>
</dbReference>
<feature type="transmembrane region" description="Helical" evidence="13">
    <location>
        <begin position="623"/>
        <end position="643"/>
    </location>
</feature>
<proteinExistence type="inferred from homology"/>
<dbReference type="SMART" id="SM01021">
    <property type="entry name" value="Bac_rhodopsin"/>
    <property type="match status" value="1"/>
</dbReference>
<comment type="caution">
    <text evidence="14">The sequence shown here is derived from an EMBL/GenBank/DDBJ whole genome shotgun (WGS) entry which is preliminary data.</text>
</comment>
<dbReference type="Pfam" id="PF01036">
    <property type="entry name" value="Bac_rhodopsin"/>
    <property type="match status" value="1"/>
</dbReference>
<protein>
    <submittedName>
        <fullName evidence="14">Uncharacterized protein</fullName>
    </submittedName>
</protein>
<keyword evidence="3" id="KW-0600">Photoreceptor protein</keyword>
<evidence type="ECO:0000313" key="15">
    <source>
        <dbReference type="Proteomes" id="UP001642484"/>
    </source>
</evidence>
<feature type="compositionally biased region" description="Basic and acidic residues" evidence="12">
    <location>
        <begin position="315"/>
        <end position="351"/>
    </location>
</feature>
<feature type="compositionally biased region" description="Polar residues" evidence="12">
    <location>
        <begin position="55"/>
        <end position="70"/>
    </location>
</feature>
<evidence type="ECO:0000256" key="13">
    <source>
        <dbReference type="SAM" id="Phobius"/>
    </source>
</evidence>
<feature type="coiled-coil region" evidence="11">
    <location>
        <begin position="221"/>
        <end position="248"/>
    </location>
</feature>
<evidence type="ECO:0000313" key="14">
    <source>
        <dbReference type="EMBL" id="CAK9055351.1"/>
    </source>
</evidence>
<dbReference type="PANTHER" id="PTHR28286">
    <property type="match status" value="1"/>
</dbReference>
<dbReference type="InterPro" id="IPR001425">
    <property type="entry name" value="Arc/bac/fun_rhodopsins"/>
</dbReference>
<keyword evidence="10" id="KW-0675">Receptor</keyword>
<evidence type="ECO:0000256" key="4">
    <source>
        <dbReference type="ARBA" id="ARBA00022606"/>
    </source>
</evidence>
<gene>
    <name evidence="14" type="ORF">CCMP2556_LOCUS27532</name>
</gene>
<evidence type="ECO:0000256" key="8">
    <source>
        <dbReference type="ARBA" id="ARBA00022991"/>
    </source>
</evidence>
<evidence type="ECO:0000256" key="9">
    <source>
        <dbReference type="ARBA" id="ARBA00023136"/>
    </source>
</evidence>
<keyword evidence="15" id="KW-1185">Reference proteome</keyword>
<evidence type="ECO:0000256" key="1">
    <source>
        <dbReference type="ARBA" id="ARBA00004141"/>
    </source>
</evidence>
<feature type="compositionally biased region" description="Basic and acidic residues" evidence="12">
    <location>
        <begin position="1315"/>
        <end position="1326"/>
    </location>
</feature>
<evidence type="ECO:0000256" key="2">
    <source>
        <dbReference type="ARBA" id="ARBA00008130"/>
    </source>
</evidence>
<feature type="region of interest" description="Disordered" evidence="12">
    <location>
        <begin position="309"/>
        <end position="384"/>
    </location>
</feature>
<name>A0ABP0MV24_9DINO</name>
<keyword evidence="11" id="KW-0175">Coiled coil</keyword>
<evidence type="ECO:0000256" key="3">
    <source>
        <dbReference type="ARBA" id="ARBA00022543"/>
    </source>
</evidence>
<comment type="subcellular location">
    <subcellularLocation>
        <location evidence="1">Membrane</location>
        <topology evidence="1">Multi-pass membrane protein</topology>
    </subcellularLocation>
</comment>
<feature type="region of interest" description="Disordered" evidence="12">
    <location>
        <begin position="1"/>
        <end position="74"/>
    </location>
</feature>
<evidence type="ECO:0000256" key="10">
    <source>
        <dbReference type="ARBA" id="ARBA00023170"/>
    </source>
</evidence>
<organism evidence="14 15">
    <name type="scientific">Durusdinium trenchii</name>
    <dbReference type="NCBI Taxonomy" id="1381693"/>
    <lineage>
        <taxon>Eukaryota</taxon>
        <taxon>Sar</taxon>
        <taxon>Alveolata</taxon>
        <taxon>Dinophyceae</taxon>
        <taxon>Suessiales</taxon>
        <taxon>Symbiodiniaceae</taxon>
        <taxon>Durusdinium</taxon>
    </lineage>
</organism>
<dbReference type="PANTHER" id="PTHR28286:SF2">
    <property type="entry name" value="BACTERIORHODOPSIN _OPSIN, NOPA (EUROFUNG)"/>
    <property type="match status" value="1"/>
</dbReference>
<keyword evidence="9 13" id="KW-0472">Membrane</keyword>
<reference evidence="14 15" key="1">
    <citation type="submission" date="2024-02" db="EMBL/GenBank/DDBJ databases">
        <authorList>
            <person name="Chen Y."/>
            <person name="Shah S."/>
            <person name="Dougan E. K."/>
            <person name="Thang M."/>
            <person name="Chan C."/>
        </authorList>
    </citation>
    <scope>NUCLEOTIDE SEQUENCE [LARGE SCALE GENOMIC DNA]</scope>
</reference>
<feature type="transmembrane region" description="Helical" evidence="13">
    <location>
        <begin position="490"/>
        <end position="513"/>
    </location>
</feature>
<dbReference type="SUPFAM" id="SSF81321">
    <property type="entry name" value="Family A G protein-coupled receptor-like"/>
    <property type="match status" value="1"/>
</dbReference>
<feature type="region of interest" description="Disordered" evidence="12">
    <location>
        <begin position="1287"/>
        <end position="1360"/>
    </location>
</feature>
<evidence type="ECO:0000256" key="11">
    <source>
        <dbReference type="SAM" id="Coils"/>
    </source>
</evidence>
<evidence type="ECO:0000256" key="6">
    <source>
        <dbReference type="ARBA" id="ARBA00022925"/>
    </source>
</evidence>
<sequence length="1574" mass="173625">MAFQPTQALAPAVQKVSTPRCAEAPKVKAPEVEVPQPDLPGPPAEVSPRERSKTPKTPRTPRSLQNSLSQPAVGGHLPGRIQGISCCALCHSLLQIFAGKVRIQTFANSSELPAPPARLVDRALAYELSEADDVAASDTFCRLHHLHKNRYELWLKGQDAIRRCTARGDAQATRVIRSCAEEMGKLDNICGKVEQEYLEAFASFFKQLQQDVRENLFKTLMGKADELVNAWQHEIEEVNQQIDKKVQQKRHNLQTAVHRRHEAAKEDFWRQHEKQCAQQFVSCLVDNCRNMHIGRAMDASTAFKELELSQQARRPATEKSVEGKAQSRADQERAKRRIGLNDRRSNEKGGEEAFSVQPGGSGGPVSLVEKTGDSPGTDGARSAAELGRVELKTWTRAARDQEEMESVVVAQDRLSEAFHTISDVVENVRRMQATDPPICSSDKVDLNDAHNIAQICQGVGFIGLAMWLIFANNSKVAVAQKAPLEQRHAVCATISTAVALFSGFFNILQLTAIDDFDLPGRTNNFTLNLSRPIEWIATCPIMQLKLVVLAGARVPSYRRFMMPLLSVSVLLCGTASMFTGDALRYAWYAFGMFLALIMFWHNAMQVKENSEGEETFFQGDSDFRKLSILLVITWFPFPIWFSLSIEGFGVITDYLIIEMGWVILNIVSKFTYIIWMQRMKMVHQRKLEAARELYGLSPTDEVPEDDLKARANGNGNVKGGAVNCNDYGLGYGEEAESEEKMVEVVAETMVTLGMSTHTDRLLRLMVENGVTNTAVLERLNAERCQELNLPWALIDAAQRRWINEKMNMGQDYGGAIEKEDPFKKLLEANRQRMTDKSVQQALPGMIGVSPGVGGMSTPPLAGMAGMNLGAMEDQLGAILQRAMMPFQEQVMQKLEMMNENMQRQLETTQEAISQRMDFSQVAILQTVNACQVLLHKLDSSQESVVQKMDSMKVSVDNLLNHITGASDTTKQALLDTVTNSSSVLLQKLDSTQQDLLKQSTDSFKVLEGVASKQDVLSKKVDSGNEFTQRRLVEMESTMDRKMTETSDSVCKAQTDSTQHLLVNLRGDLAKLAEQGNAMVDATEKSSAVQEERMADVRRQNMMIMDMLTNAQETMHTSAESLQSFTRSEIMRDSATNMEMQLREVIVKQMGKMQEALLGGDEDEGKGTNLKSAVTAMVERLEDSAQRLELATATGAQGGGSAEMEDLIRRELGAVALALSQQQRDTAQESMVQVGETVRGELSTFKEAQVGQVSEVVTVKLSEFSDKFSENIQRIESGVDKVLQSVEKTGEGGRSGGRSGGHQKRHAEGNRGASEAPKDARTRRASERGTCASEWAPLFEDGNSVALPPESEIKGSLDGPKTDAVLMDAEENPMEREMKIWLSKMDQLQTLQHLQACKDRELVYLRVAMTIRRLEEDQGVEHRLVVSRVSQHLQQMRMFLEKTLRASGVSSCVDLMGVTPGSIVLERESFIHMVLRNERILGDVSACGGGGASPRSARSAQSACQGISASFASGSRGGKGADQLGASLELRAFGEFLGQLATLPRGGNTTCAPLRRCGGVEVVERCGGVFGLKGV</sequence>
<keyword evidence="8" id="KW-0157">Chromophore</keyword>
<evidence type="ECO:0000256" key="7">
    <source>
        <dbReference type="ARBA" id="ARBA00022989"/>
    </source>
</evidence>
<keyword evidence="7 13" id="KW-1133">Transmembrane helix</keyword>
<keyword evidence="5 13" id="KW-0812">Transmembrane</keyword>
<comment type="similarity">
    <text evidence="2">Belongs to the archaeal/bacterial/fungal opsin family.</text>
</comment>
<evidence type="ECO:0000256" key="5">
    <source>
        <dbReference type="ARBA" id="ARBA00022692"/>
    </source>
</evidence>
<keyword evidence="4" id="KW-0716">Sensory transduction</keyword>